<dbReference type="AlphaFoldDB" id="A0A0B5APU6"/>
<dbReference type="SUPFAM" id="SSF53756">
    <property type="entry name" value="UDP-Glycosyltransferase/glycogen phosphorylase"/>
    <property type="match status" value="1"/>
</dbReference>
<dbReference type="STRING" id="1508404.JMA_29380"/>
<organism evidence="2 3">
    <name type="scientific">Jeotgalibacillus malaysiensis</name>
    <dbReference type="NCBI Taxonomy" id="1508404"/>
    <lineage>
        <taxon>Bacteria</taxon>
        <taxon>Bacillati</taxon>
        <taxon>Bacillota</taxon>
        <taxon>Bacilli</taxon>
        <taxon>Bacillales</taxon>
        <taxon>Caryophanaceae</taxon>
        <taxon>Jeotgalibacillus</taxon>
    </lineage>
</organism>
<sequence length="359" mass="42201">MKKVILLDSSYPINSRNVRILDSLKKNFNVGYITWKRDGKELLDETYKSKVYIKKSTYGNRIKKALYLMGYYRFLLKNIKELNPDVVIASHWEMLLIASIAKSKNNYKLIYENLDMPDSKSEIVKWVINNIELYALRNTDAVILASRFFKPFYKKDKYLIYENYPLKPQSHLDSNYSIRNNLKEIAFIGNIRHYEVLINLIKASQESQIVISLYGGGPSEKKLKYYCEKNNITNVKFNGSYNFADISCIYERVDYVWAAYPNESFNVKHAISNKFFEVMAYNKIGLFSKNTKLGEFVENNNLGLVIDPYDINSITKCINKLKDDKLISQIRFNILEHTKKEEIFWESNQIRLINFVEDV</sequence>
<dbReference type="InterPro" id="IPR001296">
    <property type="entry name" value="Glyco_trans_1"/>
</dbReference>
<reference evidence="2 3" key="1">
    <citation type="submission" date="2014-08" db="EMBL/GenBank/DDBJ databases">
        <title>Complete genome of a marine bacteria Jeotgalibacillus malaysiensis.</title>
        <authorList>
            <person name="Yaakop A.S."/>
            <person name="Chan K.-G."/>
            <person name="Goh K.M."/>
        </authorList>
    </citation>
    <scope>NUCLEOTIDE SEQUENCE [LARGE SCALE GENOMIC DNA]</scope>
    <source>
        <strain evidence="2 3">D5</strain>
    </source>
</reference>
<dbReference type="GO" id="GO:0016757">
    <property type="term" value="F:glycosyltransferase activity"/>
    <property type="evidence" value="ECO:0007669"/>
    <property type="project" value="InterPro"/>
</dbReference>
<dbReference type="EMBL" id="CP009416">
    <property type="protein sequence ID" value="AJD92255.1"/>
    <property type="molecule type" value="Genomic_DNA"/>
</dbReference>
<dbReference type="Pfam" id="PF00534">
    <property type="entry name" value="Glycos_transf_1"/>
    <property type="match status" value="1"/>
</dbReference>
<dbReference type="Proteomes" id="UP000031449">
    <property type="component" value="Chromosome"/>
</dbReference>
<accession>A0A0B5APU6</accession>
<evidence type="ECO:0000259" key="1">
    <source>
        <dbReference type="Pfam" id="PF00534"/>
    </source>
</evidence>
<feature type="domain" description="Glycosyl transferase family 1" evidence="1">
    <location>
        <begin position="178"/>
        <end position="325"/>
    </location>
</feature>
<dbReference type="HOGENOM" id="CLU_009583_36_4_9"/>
<gene>
    <name evidence="2" type="ORF">JMA_29380</name>
</gene>
<dbReference type="BioCyc" id="JESP1508404:G14D9-12219-MONOMER"/>
<evidence type="ECO:0000313" key="3">
    <source>
        <dbReference type="Proteomes" id="UP000031449"/>
    </source>
</evidence>
<proteinExistence type="predicted"/>
<dbReference type="KEGG" id="jeo:JMA_29380"/>
<protein>
    <recommendedName>
        <fullName evidence="1">Glycosyl transferase family 1 domain-containing protein</fullName>
    </recommendedName>
</protein>
<evidence type="ECO:0000313" key="2">
    <source>
        <dbReference type="EMBL" id="AJD92255.1"/>
    </source>
</evidence>
<name>A0A0B5APU6_9BACL</name>
<dbReference type="Gene3D" id="3.40.50.2000">
    <property type="entry name" value="Glycogen Phosphorylase B"/>
    <property type="match status" value="2"/>
</dbReference>
<dbReference type="OrthoDB" id="2052976at2"/>
<keyword evidence="3" id="KW-1185">Reference proteome</keyword>